<protein>
    <submittedName>
        <fullName evidence="3">MAB_1171c family putative transporter</fullName>
    </submittedName>
</protein>
<keyword evidence="4" id="KW-1185">Reference proteome</keyword>
<reference evidence="3 4" key="1">
    <citation type="submission" date="2024-10" db="EMBL/GenBank/DDBJ databases">
        <title>The Natural Products Discovery Center: Release of the First 8490 Sequenced Strains for Exploring Actinobacteria Biosynthetic Diversity.</title>
        <authorList>
            <person name="Kalkreuter E."/>
            <person name="Kautsar S.A."/>
            <person name="Yang D."/>
            <person name="Bader C.D."/>
            <person name="Teijaro C.N."/>
            <person name="Fluegel L."/>
            <person name="Davis C.M."/>
            <person name="Simpson J.R."/>
            <person name="Lauterbach L."/>
            <person name="Steele A.D."/>
            <person name="Gui C."/>
            <person name="Meng S."/>
            <person name="Li G."/>
            <person name="Viehrig K."/>
            <person name="Ye F."/>
            <person name="Su P."/>
            <person name="Kiefer A.F."/>
            <person name="Nichols A."/>
            <person name="Cepeda A.J."/>
            <person name="Yan W."/>
            <person name="Fan B."/>
            <person name="Jiang Y."/>
            <person name="Adhikari A."/>
            <person name="Zheng C.-J."/>
            <person name="Schuster L."/>
            <person name="Cowan T.M."/>
            <person name="Smanski M.J."/>
            <person name="Chevrette M.G."/>
            <person name="De Carvalho L.P.S."/>
            <person name="Shen B."/>
        </authorList>
    </citation>
    <scope>NUCLEOTIDE SEQUENCE [LARGE SCALE GENOMIC DNA]</scope>
    <source>
        <strain evidence="3 4">NPDC002173</strain>
    </source>
</reference>
<accession>A0ABW6T1Z1</accession>
<keyword evidence="1" id="KW-0472">Membrane</keyword>
<keyword evidence="1" id="KW-0812">Transmembrane</keyword>
<feature type="transmembrane region" description="Helical" evidence="1">
    <location>
        <begin position="223"/>
        <end position="244"/>
    </location>
</feature>
<keyword evidence="1" id="KW-1133">Transmembrane helix</keyword>
<gene>
    <name evidence="3" type="ORF">ACFYXI_37380</name>
</gene>
<feature type="transmembrane region" description="Helical" evidence="1">
    <location>
        <begin position="6"/>
        <end position="24"/>
    </location>
</feature>
<name>A0ABW6T1Z1_9ACTN</name>
<feature type="transmembrane region" description="Helical" evidence="1">
    <location>
        <begin position="143"/>
        <end position="163"/>
    </location>
</feature>
<dbReference type="Pfam" id="PF20182">
    <property type="entry name" value="DUF6545"/>
    <property type="match status" value="1"/>
</dbReference>
<evidence type="ECO:0000313" key="3">
    <source>
        <dbReference type="EMBL" id="MFF3671272.1"/>
    </source>
</evidence>
<dbReference type="Proteomes" id="UP001602013">
    <property type="component" value="Unassembled WGS sequence"/>
</dbReference>
<dbReference type="InterPro" id="IPR050039">
    <property type="entry name" value="MAB_1171c-like"/>
</dbReference>
<feature type="domain" description="DUF6545" evidence="2">
    <location>
        <begin position="247"/>
        <end position="384"/>
    </location>
</feature>
<feature type="transmembrane region" description="Helical" evidence="1">
    <location>
        <begin position="68"/>
        <end position="92"/>
    </location>
</feature>
<dbReference type="InterPro" id="IPR046675">
    <property type="entry name" value="DUF6545"/>
</dbReference>
<feature type="transmembrane region" description="Helical" evidence="1">
    <location>
        <begin position="175"/>
        <end position="194"/>
    </location>
</feature>
<evidence type="ECO:0000259" key="2">
    <source>
        <dbReference type="Pfam" id="PF20182"/>
    </source>
</evidence>
<organism evidence="3 4">
    <name type="scientific">Microtetraspora malaysiensis</name>
    <dbReference type="NCBI Taxonomy" id="161358"/>
    <lineage>
        <taxon>Bacteria</taxon>
        <taxon>Bacillati</taxon>
        <taxon>Actinomycetota</taxon>
        <taxon>Actinomycetes</taxon>
        <taxon>Streptosporangiales</taxon>
        <taxon>Streptosporangiaceae</taxon>
        <taxon>Microtetraspora</taxon>
    </lineage>
</organism>
<dbReference type="RefSeq" id="WP_387417459.1">
    <property type="nucleotide sequence ID" value="NZ_JBIASD010000043.1"/>
</dbReference>
<comment type="caution">
    <text evidence="3">The sequence shown here is derived from an EMBL/GenBank/DDBJ whole genome shotgun (WGS) entry which is preliminary data.</text>
</comment>
<sequence length="393" mass="43810">MGDWLRLYGPALLACALTTFRVAVLRAWAHYPARRAVFLCMAAMASSLTVNTPWVYDAVWRLTGVPNLARLLAHALMLMVAWQIRTFVLHVSHPDTRQPRRWEAVWLALVLVGMCATFALTDAPVNDVRFANRYQHTPGVLEYWLVFICYLVPVLCRVIGFALREARQTENDSVRAGLCLIAMGTACTVLYHLHKAAFFVGGRFGVGYPGALRAPLDTLLTPMAAVLVFVGLSLPSWGVADALLGRLRRRRLYLWLRPLWQALYHTNPGIALMVPASYLSEMFAVRDLDLRLYRRFVEIRDGRSALRPHMDPRVANEARREGAQSGLAGQRLEAYAEAAMLDAAIRARARGPVPDIPAGGQAVPGGVDLSSDVAFLALVSRAYRKRQRRRHGS</sequence>
<feature type="transmembrane region" description="Helical" evidence="1">
    <location>
        <begin position="104"/>
        <end position="123"/>
    </location>
</feature>
<evidence type="ECO:0000256" key="1">
    <source>
        <dbReference type="SAM" id="Phobius"/>
    </source>
</evidence>
<proteinExistence type="predicted"/>
<dbReference type="EMBL" id="JBIASD010000043">
    <property type="protein sequence ID" value="MFF3671272.1"/>
    <property type="molecule type" value="Genomic_DNA"/>
</dbReference>
<feature type="transmembrane region" description="Helical" evidence="1">
    <location>
        <begin position="36"/>
        <end position="56"/>
    </location>
</feature>
<evidence type="ECO:0000313" key="4">
    <source>
        <dbReference type="Proteomes" id="UP001602013"/>
    </source>
</evidence>
<dbReference type="NCBIfam" id="NF042915">
    <property type="entry name" value="MAB_1171c_fam"/>
    <property type="match status" value="1"/>
</dbReference>